<keyword evidence="2" id="KW-1133">Transmembrane helix</keyword>
<evidence type="ECO:0000313" key="4">
    <source>
        <dbReference type="Proteomes" id="UP000002258"/>
    </source>
</evidence>
<keyword evidence="2" id="KW-0472">Membrane</keyword>
<sequence length="1313" mass="148547">MTALQRIRHRYFTTVFRYISFVLSKPRLVIMIPCIVVFVMAYNVLYDFTIKRFNSQLAAHFGSVSALNFNTNPRPNSQLVSQLSEIDFSVPKSLSSIVLAWNKETIIDTNGDDNVFDVRFFTAMDMLVSNLTTSFDHATVISPLSSLPIDITSPTSLSYGHRRAVHFSNYVIKFFNYDINNMLTFLFFNKLMKSNHIIKYSQSVRVFVIYDQGSDLKEYLTSVLPDIGKVLAVDTIITTTNTASIRDFVHYYFVQNNSSLPISVFLTVCNSVVFTSVLVLVLLVYLSIANEHKIRSSVGLLIGWLVSGLIASTAAVSLISQIHNYSSWRLIFEPSTMFTKAAYMFAVMLLSARNLFTTINFLSNKSGGESDLHKRLYYFYTGWHGLPILLKSLFFNIVGLFALQCVGIYLLYYYTEGYFFSYVSHRFARVGEAIVVSLVIDFILQLSFLSAIIVIDLKRMDLTDYIQNHQNFNISDGYMDSEDGESRGSVFEGVNIFSSLLLNLQAPSDLRPPRKSLRHSLGQSFLKVNSSTTFHGFGWGVLIIGLIQLLGIFIHWVLVIPYHLLNDKSSIMGLGETIILHNSNTLIYYLELISILLFIVAVSFLAFKFSHDPATTASTPQQFTEKDFLPDARYFNAIELPKGFNMGHTLDIIKIEANSKTSFVVTIGLDHKVLVWSPLSNPISKPIDISTTLQLPNGSKTEFWPINHVSISDDGSYIILINYKYGLMKCFERQELCYKWEVQLTEDLLQLIANKKFKILESFFRRRTVPGFLARKMLMNKKATKGRSRRGSDASTTSVASAINGNFPPPISMKSHGGQQRERHEPTEEQLSKELLRDEFTIVLETGDLISFSCGSGKTKTTNILEAVYGDVADGLSLISALKVTTPRVNDRIVCQISNSDLIVATAVNNNWKFRKLPIKEGTYNQELKIQPLRAPPSRTRLNDFSSVYQEKIQAVDINSEDKEKPKSISDFQINRATIVSVEFVGMIVIVKDQVAELIDIQSGIVLKKFNIGSFKPSTFRVSHSEPTHCRFCGCASIQSFSILYEDYDSPTLIIHTYKIDIKRSKTNICLRVERDPREIRCLGFNAVTDHQFWYNNIVGWELTDVNMVIGLKRKHTVDDDDNHGKDLDSEEDFTANIDTTDLNSIIEYGGLGSLRNRNKKKTKAASNVYKSDRFTIDKAWESFIITVLDGQMINYQIPLNNKLRDTDLIMNKINCVKKYGYKSIIFNVGNLSEVFYLGNDKLIENDLYYSGTNATIWSVLEEDAQNNGPGAQLKGDSAAKPPQAVNSELLFINKRRKMRERSNIGGNSIISV</sequence>
<dbReference type="GeneID" id="4841116"/>
<dbReference type="STRING" id="322104.A3M0P8"/>
<organism evidence="3 4">
    <name type="scientific">Scheffersomyces stipitis (strain ATCC 58785 / CBS 6054 / NBRC 10063 / NRRL Y-11545)</name>
    <name type="common">Yeast</name>
    <name type="synonym">Pichia stipitis</name>
    <dbReference type="NCBI Taxonomy" id="322104"/>
    <lineage>
        <taxon>Eukaryota</taxon>
        <taxon>Fungi</taxon>
        <taxon>Dikarya</taxon>
        <taxon>Ascomycota</taxon>
        <taxon>Saccharomycotina</taxon>
        <taxon>Pichiomycetes</taxon>
        <taxon>Debaryomycetaceae</taxon>
        <taxon>Scheffersomyces</taxon>
    </lineage>
</organism>
<feature type="transmembrane region" description="Helical" evidence="2">
    <location>
        <begin position="537"/>
        <end position="565"/>
    </location>
</feature>
<feature type="transmembrane region" description="Helical" evidence="2">
    <location>
        <begin position="586"/>
        <end position="607"/>
    </location>
</feature>
<accession>A3M0P8</accession>
<name>A3M0P8_PICST</name>
<feature type="transmembrane region" description="Helical" evidence="2">
    <location>
        <begin position="28"/>
        <end position="46"/>
    </location>
</feature>
<feature type="transmembrane region" description="Helical" evidence="2">
    <location>
        <begin position="433"/>
        <end position="455"/>
    </location>
</feature>
<gene>
    <name evidence="3" type="ORF">PICST_68555</name>
</gene>
<dbReference type="Proteomes" id="UP000002258">
    <property type="component" value="Chromosome 8"/>
</dbReference>
<dbReference type="InParanoid" id="A3M0P8"/>
<dbReference type="HOGENOM" id="CLU_008148_0_0_1"/>
<dbReference type="OMA" id="SEPTHCR"/>
<feature type="transmembrane region" description="Helical" evidence="2">
    <location>
        <begin position="264"/>
        <end position="288"/>
    </location>
</feature>
<evidence type="ECO:0000256" key="1">
    <source>
        <dbReference type="SAM" id="MobiDB-lite"/>
    </source>
</evidence>
<keyword evidence="2" id="KW-0812">Transmembrane</keyword>
<proteinExistence type="predicted"/>
<feature type="compositionally biased region" description="Basic and acidic residues" evidence="1">
    <location>
        <begin position="819"/>
        <end position="830"/>
    </location>
</feature>
<reference evidence="3 4" key="1">
    <citation type="journal article" date="2007" name="Nat. Biotechnol.">
        <title>Genome sequence of the lignocellulose-bioconverting and xylose-fermenting yeast Pichia stipitis.</title>
        <authorList>
            <person name="Jeffries T.W."/>
            <person name="Grigoriev I.V."/>
            <person name="Grimwood J."/>
            <person name="Laplaza J.M."/>
            <person name="Aerts A."/>
            <person name="Salamov A."/>
            <person name="Schmutz J."/>
            <person name="Lindquist E."/>
            <person name="Dehal P."/>
            <person name="Shapiro H."/>
            <person name="Jin Y.S."/>
            <person name="Passoth V."/>
            <person name="Richardson P.M."/>
        </authorList>
    </citation>
    <scope>NUCLEOTIDE SEQUENCE [LARGE SCALE GENOMIC DNA]</scope>
    <source>
        <strain evidence="4">ATCC 58785 / CBS 6054 / NBRC 10063 / NRRL Y-11545</strain>
    </source>
</reference>
<keyword evidence="4" id="KW-1185">Reference proteome</keyword>
<feature type="region of interest" description="Disordered" evidence="1">
    <location>
        <begin position="782"/>
        <end position="830"/>
    </location>
</feature>
<dbReference type="EMBL" id="CP000502">
    <property type="protein sequence ID" value="ABN68570.2"/>
    <property type="molecule type" value="Genomic_DNA"/>
</dbReference>
<dbReference type="OrthoDB" id="1914839at2759"/>
<evidence type="ECO:0000313" key="3">
    <source>
        <dbReference type="EMBL" id="ABN68570.2"/>
    </source>
</evidence>
<dbReference type="eggNOG" id="KOG1933">
    <property type="taxonomic scope" value="Eukaryota"/>
</dbReference>
<feature type="transmembrane region" description="Helical" evidence="2">
    <location>
        <begin position="300"/>
        <end position="320"/>
    </location>
</feature>
<evidence type="ECO:0008006" key="5">
    <source>
        <dbReference type="Google" id="ProtNLM"/>
    </source>
</evidence>
<evidence type="ECO:0000256" key="2">
    <source>
        <dbReference type="SAM" id="Phobius"/>
    </source>
</evidence>
<dbReference type="RefSeq" id="XP_001386599.2">
    <property type="nucleotide sequence ID" value="XM_001386562.1"/>
</dbReference>
<dbReference type="KEGG" id="pic:PICST_68555"/>
<feature type="transmembrane region" description="Helical" evidence="2">
    <location>
        <begin position="341"/>
        <end position="362"/>
    </location>
</feature>
<protein>
    <recommendedName>
        <fullName evidence="5">SSD domain-containing protein</fullName>
    </recommendedName>
</protein>
<feature type="compositionally biased region" description="Polar residues" evidence="1">
    <location>
        <begin position="793"/>
        <end position="804"/>
    </location>
</feature>